<dbReference type="InterPro" id="IPR012944">
    <property type="entry name" value="SusD_RagB_dom"/>
</dbReference>
<evidence type="ECO:0000256" key="3">
    <source>
        <dbReference type="ARBA" id="ARBA00022729"/>
    </source>
</evidence>
<dbReference type="Proteomes" id="UP000184172">
    <property type="component" value="Unassembled WGS sequence"/>
</dbReference>
<dbReference type="SUPFAM" id="SSF48452">
    <property type="entry name" value="TPR-like"/>
    <property type="match status" value="1"/>
</dbReference>
<dbReference type="InterPro" id="IPR033985">
    <property type="entry name" value="SusD-like_N"/>
</dbReference>
<feature type="domain" description="RagB/SusD" evidence="6">
    <location>
        <begin position="319"/>
        <end position="462"/>
    </location>
</feature>
<gene>
    <name evidence="8" type="ORF">SAMN04487908_12017</name>
</gene>
<dbReference type="RefSeq" id="WP_073219711.1">
    <property type="nucleotide sequence ID" value="NZ_FNNS01000020.1"/>
</dbReference>
<comment type="similarity">
    <text evidence="2">Belongs to the SusD family.</text>
</comment>
<evidence type="ECO:0000313" key="8">
    <source>
        <dbReference type="EMBL" id="SHJ57391.1"/>
    </source>
</evidence>
<sequence length="462" mass="51808">MKNSNQILNRGFRNIFLISLLIIFFSCEKLEVETPNHLLTGEILFQDPNAVEAAMVGIYAALRTKGLLTGDHQGLSNLLGNYTDEMDYYSPFGLPEEQFYKNTIAANDPFVAELWNGGYNQIYAANAILEGVAGSIYFTPEEQDLFSGEALFIRGLVHFYLLNLFGDIPYISTTNYLENKLAPRQAAEEVYALIIADLLQAKALLPVVDNSGEGVRPTSSTATALLSRIYLYTEKWQEATMYASEVIENNGWESNIENVFLKTSASTLWQFSPDETRKNTIEAQTFVVFAAPPSTLAMANTLAMAFEPGDLRKEYWVGNVSDGTNTWYFPYKYKLGFGASSSEEYSIVFRMAEQYLIRAEARARMGDIAGAHADINKIRSRAGLGNTTANSENELLAAILQERRVELFTEHGHRFFDLRRANQLDEVLGPIKPGWNSTDRMLPIPEKELLVNPNLQPQNPGY</sequence>
<evidence type="ECO:0000259" key="6">
    <source>
        <dbReference type="Pfam" id="PF07980"/>
    </source>
</evidence>
<evidence type="ECO:0000256" key="2">
    <source>
        <dbReference type="ARBA" id="ARBA00006275"/>
    </source>
</evidence>
<dbReference type="AlphaFoldDB" id="A0A1M6KEL5"/>
<dbReference type="EMBL" id="FQYV01000020">
    <property type="protein sequence ID" value="SHJ57391.1"/>
    <property type="molecule type" value="Genomic_DNA"/>
</dbReference>
<dbReference type="GO" id="GO:0009279">
    <property type="term" value="C:cell outer membrane"/>
    <property type="evidence" value="ECO:0007669"/>
    <property type="project" value="UniProtKB-SubCell"/>
</dbReference>
<protein>
    <submittedName>
        <fullName evidence="8">Starch-binding associating with outer membrane</fullName>
    </submittedName>
</protein>
<evidence type="ECO:0000256" key="5">
    <source>
        <dbReference type="ARBA" id="ARBA00023237"/>
    </source>
</evidence>
<evidence type="ECO:0000259" key="7">
    <source>
        <dbReference type="Pfam" id="PF14322"/>
    </source>
</evidence>
<evidence type="ECO:0000313" key="9">
    <source>
        <dbReference type="Proteomes" id="UP000184172"/>
    </source>
</evidence>
<evidence type="ECO:0000256" key="1">
    <source>
        <dbReference type="ARBA" id="ARBA00004442"/>
    </source>
</evidence>
<reference evidence="9" key="1">
    <citation type="submission" date="2016-11" db="EMBL/GenBank/DDBJ databases">
        <authorList>
            <person name="Varghese N."/>
            <person name="Submissions S."/>
        </authorList>
    </citation>
    <scope>NUCLEOTIDE SEQUENCE [LARGE SCALE GENOMIC DNA]</scope>
    <source>
        <strain evidence="9">DSM 26349</strain>
    </source>
</reference>
<dbReference type="OrthoDB" id="621570at2"/>
<organism evidence="8 9">
    <name type="scientific">Aequorivita viscosa</name>
    <dbReference type="NCBI Taxonomy" id="797419"/>
    <lineage>
        <taxon>Bacteria</taxon>
        <taxon>Pseudomonadati</taxon>
        <taxon>Bacteroidota</taxon>
        <taxon>Flavobacteriia</taxon>
        <taxon>Flavobacteriales</taxon>
        <taxon>Flavobacteriaceae</taxon>
        <taxon>Aequorivita</taxon>
    </lineage>
</organism>
<dbReference type="InterPro" id="IPR011990">
    <property type="entry name" value="TPR-like_helical_dom_sf"/>
</dbReference>
<comment type="subcellular location">
    <subcellularLocation>
        <location evidence="1">Cell outer membrane</location>
    </subcellularLocation>
</comment>
<evidence type="ECO:0000256" key="4">
    <source>
        <dbReference type="ARBA" id="ARBA00023136"/>
    </source>
</evidence>
<dbReference type="CDD" id="cd08977">
    <property type="entry name" value="SusD"/>
    <property type="match status" value="1"/>
</dbReference>
<keyword evidence="5" id="KW-0998">Cell outer membrane</keyword>
<dbReference type="STRING" id="797419.SAMN05216556_12056"/>
<keyword evidence="3" id="KW-0732">Signal</keyword>
<dbReference type="Pfam" id="PF14322">
    <property type="entry name" value="SusD-like_3"/>
    <property type="match status" value="1"/>
</dbReference>
<feature type="domain" description="SusD-like N-terminal" evidence="7">
    <location>
        <begin position="94"/>
        <end position="231"/>
    </location>
</feature>
<dbReference type="Pfam" id="PF07980">
    <property type="entry name" value="SusD_RagB"/>
    <property type="match status" value="1"/>
</dbReference>
<dbReference type="PROSITE" id="PS51257">
    <property type="entry name" value="PROKAR_LIPOPROTEIN"/>
    <property type="match status" value="1"/>
</dbReference>
<keyword evidence="9" id="KW-1185">Reference proteome</keyword>
<name>A0A1M6KEL5_9FLAO</name>
<keyword evidence="4" id="KW-0472">Membrane</keyword>
<dbReference type="Gene3D" id="1.25.40.390">
    <property type="match status" value="1"/>
</dbReference>
<accession>A0A1M6KEL5</accession>
<proteinExistence type="inferred from homology"/>